<sequence length="874" mass="100617">MKPRAILLTDLRSPHVPTRVSIPFEQGEVRDFTKIVIQDSSGRIVPSQGRSLLDWKDGSAKWGLFVFEPGASDGPFTLKEGRQEGDPLLREDGDLYRIDTGKVVIDIPLIRSWPNAICYPPFLASLSCRDERGGLHPLLRGTPHTGLRVAEADGRVFLSERTLNLDQLMNEPLRRRTREVTVVERGPVRAWVQIRGVSACDIYSPGLDYVIGIEAYRNASLVKFEVTYRHADHEIYRLVRDLRFALPFANRCRRVTTGMEYGATTDNLMPGSAYRVLQEDEDVYYADRLDPSGERVGLAWGSGHGRKAPGWMQARFEDARLSVAVRDFVRDYPNEIRIAEDEVSFGLWPQDAADRIASKRLLPIHPLTARDPSLRHRQTKYDNLACHPYWAFFDPETRCLETVQGLQKTQVIWADADPALDSLAWNRRVREGLLEINQARIACEDLRRSPTYAYIHQLDREKRPEFARVLDASARWLTNHEEAFHVYGKFDAGDLIYIWIPHSSSKDHDTKHSARREHSRMGYWNNNEEDPCHGLHTYFLATGDVRSYRIAANMARHMWDIDIRHYPHLGMYTHCYGHCFRGGSATATDHFWIEGLLDYYLLCGDPEIRAGISGLTRFLAKDTESIRLEDRDLRSVSLFLMQLVNYDDFSEDVDLIERARRMAESMIAEQHPDGFFPLWGSAARRQFAKDRRPGYDSPHSAGQASWFSTLALQGLMGLYAVDPDPRWKEAFYRQFDFLVNHCLYGEYSLIDERVWLDRNTIFEVPHAPKEPHTGWSSPEFQRILVFVYQDRKDRRYLDLGRRMMAYFTSRPTCGPEWGRRLEGLPVPQEAHDDDGNTVPATPERNEDQVRPLVPSTNLRCLPAMMALLIETETV</sequence>
<dbReference type="Proteomes" id="UP000178606">
    <property type="component" value="Unassembled WGS sequence"/>
</dbReference>
<dbReference type="InterPro" id="IPR008928">
    <property type="entry name" value="6-hairpin_glycosidase_sf"/>
</dbReference>
<dbReference type="AlphaFoldDB" id="A0A1F6C411"/>
<dbReference type="Pfam" id="PF19501">
    <property type="entry name" value="PcRGLX_1st"/>
    <property type="match status" value="1"/>
</dbReference>
<feature type="region of interest" description="Disordered" evidence="1">
    <location>
        <begin position="826"/>
        <end position="847"/>
    </location>
</feature>
<evidence type="ECO:0000313" key="4">
    <source>
        <dbReference type="Proteomes" id="UP000178606"/>
    </source>
</evidence>
<evidence type="ECO:0000259" key="2">
    <source>
        <dbReference type="Pfam" id="PF19501"/>
    </source>
</evidence>
<proteinExistence type="predicted"/>
<gene>
    <name evidence="3" type="ORF">A3F84_13360</name>
</gene>
<evidence type="ECO:0000313" key="3">
    <source>
        <dbReference type="EMBL" id="OGG43762.1"/>
    </source>
</evidence>
<protein>
    <recommendedName>
        <fullName evidence="2">PcRGLX/YetA-like N-terminal RIFT barrel domain-containing protein</fullName>
    </recommendedName>
</protein>
<organism evidence="3 4">
    <name type="scientific">Handelsmanbacteria sp. (strain RIFCSPLOWO2_12_FULL_64_10)</name>
    <dbReference type="NCBI Taxonomy" id="1817868"/>
    <lineage>
        <taxon>Bacteria</taxon>
        <taxon>Candidatus Handelsmaniibacteriota</taxon>
    </lineage>
</organism>
<dbReference type="InterPro" id="IPR048329">
    <property type="entry name" value="PcRGLX_1st"/>
</dbReference>
<dbReference type="EMBL" id="MFKF01000426">
    <property type="protein sequence ID" value="OGG43762.1"/>
    <property type="molecule type" value="Genomic_DNA"/>
</dbReference>
<feature type="domain" description="PcRGLX/YetA-like N-terminal RIFT barrel" evidence="2">
    <location>
        <begin position="20"/>
        <end position="63"/>
    </location>
</feature>
<accession>A0A1F6C411</accession>
<reference evidence="3 4" key="1">
    <citation type="journal article" date="2016" name="Nat. Commun.">
        <title>Thousands of microbial genomes shed light on interconnected biogeochemical processes in an aquifer system.</title>
        <authorList>
            <person name="Anantharaman K."/>
            <person name="Brown C.T."/>
            <person name="Hug L.A."/>
            <person name="Sharon I."/>
            <person name="Castelle C.J."/>
            <person name="Probst A.J."/>
            <person name="Thomas B.C."/>
            <person name="Singh A."/>
            <person name="Wilkins M.J."/>
            <person name="Karaoz U."/>
            <person name="Brodie E.L."/>
            <person name="Williams K.H."/>
            <person name="Hubbard S.S."/>
            <person name="Banfield J.F."/>
        </authorList>
    </citation>
    <scope>NUCLEOTIDE SEQUENCE [LARGE SCALE GENOMIC DNA]</scope>
    <source>
        <strain evidence="4">RIFCSPLOWO2_12_FULL_64_10</strain>
    </source>
</reference>
<dbReference type="SUPFAM" id="SSF48208">
    <property type="entry name" value="Six-hairpin glycosidases"/>
    <property type="match status" value="1"/>
</dbReference>
<name>A0A1F6C411_HANXR</name>
<comment type="caution">
    <text evidence="3">The sequence shown here is derived from an EMBL/GenBank/DDBJ whole genome shotgun (WGS) entry which is preliminary data.</text>
</comment>
<evidence type="ECO:0000256" key="1">
    <source>
        <dbReference type="SAM" id="MobiDB-lite"/>
    </source>
</evidence>
<dbReference type="GO" id="GO:0005975">
    <property type="term" value="P:carbohydrate metabolic process"/>
    <property type="evidence" value="ECO:0007669"/>
    <property type="project" value="InterPro"/>
</dbReference>